<evidence type="ECO:0000313" key="2">
    <source>
        <dbReference type="EMBL" id="MFC6389664.1"/>
    </source>
</evidence>
<evidence type="ECO:0000256" key="1">
    <source>
        <dbReference type="SAM" id="MobiDB-lite"/>
    </source>
</evidence>
<comment type="caution">
    <text evidence="2">The sequence shown here is derived from an EMBL/GenBank/DDBJ whole genome shotgun (WGS) entry which is preliminary data.</text>
</comment>
<dbReference type="RefSeq" id="WP_246482057.1">
    <property type="nucleotide sequence ID" value="NZ_JBHSTT010000032.1"/>
</dbReference>
<organism evidence="2 3">
    <name type="scientific">Methylorubrum zatmanii</name>
    <dbReference type="NCBI Taxonomy" id="29429"/>
    <lineage>
        <taxon>Bacteria</taxon>
        <taxon>Pseudomonadati</taxon>
        <taxon>Pseudomonadota</taxon>
        <taxon>Alphaproteobacteria</taxon>
        <taxon>Hyphomicrobiales</taxon>
        <taxon>Methylobacteriaceae</taxon>
        <taxon>Methylorubrum</taxon>
    </lineage>
</organism>
<evidence type="ECO:0000313" key="3">
    <source>
        <dbReference type="Proteomes" id="UP001596237"/>
    </source>
</evidence>
<gene>
    <name evidence="2" type="ORF">ACFQDP_09985</name>
</gene>
<name>A0ABW1WN17_9HYPH</name>
<sequence length="142" mass="14916">MARRSDSCHEPAPSPPPPTKPRRSRKRTPDPQRLRSRLLAQIERQIDRFDAALDVEPPPAGLDSGKVLRDLGGLKNLLDDMRTADRAAEGGGGDGASGSPALSVADLVAMRTDIARRYAAFAAAEPDDGLSDPPLAGAASPA</sequence>
<reference evidence="3" key="1">
    <citation type="journal article" date="2019" name="Int. J. Syst. Evol. Microbiol.">
        <title>The Global Catalogue of Microorganisms (GCM) 10K type strain sequencing project: providing services to taxonomists for standard genome sequencing and annotation.</title>
        <authorList>
            <consortium name="The Broad Institute Genomics Platform"/>
            <consortium name="The Broad Institute Genome Sequencing Center for Infectious Disease"/>
            <person name="Wu L."/>
            <person name="Ma J."/>
        </authorList>
    </citation>
    <scope>NUCLEOTIDE SEQUENCE [LARGE SCALE GENOMIC DNA]</scope>
    <source>
        <strain evidence="3">CCUG 36916</strain>
    </source>
</reference>
<feature type="region of interest" description="Disordered" evidence="1">
    <location>
        <begin position="1"/>
        <end position="35"/>
    </location>
</feature>
<proteinExistence type="predicted"/>
<dbReference type="Proteomes" id="UP001596237">
    <property type="component" value="Unassembled WGS sequence"/>
</dbReference>
<dbReference type="EMBL" id="JBHSTT010000032">
    <property type="protein sequence ID" value="MFC6389664.1"/>
    <property type="molecule type" value="Genomic_DNA"/>
</dbReference>
<keyword evidence="3" id="KW-1185">Reference proteome</keyword>
<accession>A0ABW1WN17</accession>
<protein>
    <submittedName>
        <fullName evidence="2">Uncharacterized protein</fullName>
    </submittedName>
</protein>